<evidence type="ECO:0000256" key="9">
    <source>
        <dbReference type="SAM" id="MobiDB-lite"/>
    </source>
</evidence>
<evidence type="ECO:0000256" key="1">
    <source>
        <dbReference type="ARBA" id="ARBA00004442"/>
    </source>
</evidence>
<comment type="subcellular location">
    <subcellularLocation>
        <location evidence="1">Cell outer membrane</location>
    </subcellularLocation>
</comment>
<evidence type="ECO:0000256" key="3">
    <source>
        <dbReference type="ARBA" id="ARBA00022448"/>
    </source>
</evidence>
<feature type="chain" id="PRO_5019337656" evidence="10">
    <location>
        <begin position="26"/>
        <end position="550"/>
    </location>
</feature>
<evidence type="ECO:0000256" key="10">
    <source>
        <dbReference type="SAM" id="SignalP"/>
    </source>
</evidence>
<keyword evidence="6" id="KW-0653">Protein transport</keyword>
<evidence type="ECO:0000256" key="5">
    <source>
        <dbReference type="ARBA" id="ARBA00022692"/>
    </source>
</evidence>
<evidence type="ECO:0000256" key="7">
    <source>
        <dbReference type="ARBA" id="ARBA00023136"/>
    </source>
</evidence>
<dbReference type="InterPro" id="IPR013686">
    <property type="entry name" value="Polypept-transport_assoc_ShlB"/>
</dbReference>
<proteinExistence type="inferred from homology"/>
<dbReference type="Proteomes" id="UP000289465">
    <property type="component" value="Unassembled WGS sequence"/>
</dbReference>
<dbReference type="RefSeq" id="WP_165360251.1">
    <property type="nucleotide sequence ID" value="NZ_UFQC01000022.1"/>
</dbReference>
<keyword evidence="3" id="KW-0813">Transport</keyword>
<dbReference type="Pfam" id="PF08479">
    <property type="entry name" value="POTRA_2"/>
    <property type="match status" value="1"/>
</dbReference>
<protein>
    <submittedName>
        <fullName evidence="12">Heme/hemopexin transporter protein HuxB</fullName>
    </submittedName>
</protein>
<name>A0A446CR69_9BURK</name>
<dbReference type="InterPro" id="IPR051544">
    <property type="entry name" value="TPS_OM_transporter"/>
</dbReference>
<evidence type="ECO:0000256" key="6">
    <source>
        <dbReference type="ARBA" id="ARBA00022927"/>
    </source>
</evidence>
<feature type="region of interest" description="Disordered" evidence="9">
    <location>
        <begin position="30"/>
        <end position="59"/>
    </location>
</feature>
<dbReference type="GO" id="GO:0008320">
    <property type="term" value="F:protein transmembrane transporter activity"/>
    <property type="evidence" value="ECO:0007669"/>
    <property type="project" value="TreeGrafter"/>
</dbReference>
<dbReference type="EMBL" id="UFQC01000022">
    <property type="protein sequence ID" value="SSW70352.1"/>
    <property type="molecule type" value="Genomic_DNA"/>
</dbReference>
<evidence type="ECO:0000256" key="2">
    <source>
        <dbReference type="ARBA" id="ARBA00009055"/>
    </source>
</evidence>
<accession>A0A446CR69</accession>
<keyword evidence="5" id="KW-0812">Transmembrane</keyword>
<evidence type="ECO:0000259" key="11">
    <source>
        <dbReference type="PROSITE" id="PS51779"/>
    </source>
</evidence>
<dbReference type="GO" id="GO:0046819">
    <property type="term" value="P:protein secretion by the type V secretion system"/>
    <property type="evidence" value="ECO:0007669"/>
    <property type="project" value="TreeGrafter"/>
</dbReference>
<evidence type="ECO:0000256" key="8">
    <source>
        <dbReference type="ARBA" id="ARBA00023237"/>
    </source>
</evidence>
<dbReference type="GO" id="GO:0098046">
    <property type="term" value="C:type V protein secretion system complex"/>
    <property type="evidence" value="ECO:0007669"/>
    <property type="project" value="TreeGrafter"/>
</dbReference>
<dbReference type="PROSITE" id="PS51779">
    <property type="entry name" value="POTRA"/>
    <property type="match status" value="1"/>
</dbReference>
<keyword evidence="10" id="KW-0732">Signal</keyword>
<feature type="domain" description="POTRA" evidence="11">
    <location>
        <begin position="66"/>
        <end position="141"/>
    </location>
</feature>
<reference evidence="12 13" key="1">
    <citation type="submission" date="2018-07" db="EMBL/GenBank/DDBJ databases">
        <authorList>
            <person name="Peeters C."/>
        </authorList>
    </citation>
    <scope>NUCLEOTIDE SEQUENCE [LARGE SCALE GENOMIC DNA]</scope>
    <source>
        <strain evidence="12 13">LMG 30378</strain>
    </source>
</reference>
<dbReference type="AlphaFoldDB" id="A0A446CR69"/>
<sequence length="550" mass="58820">MRMRKEASFLLAVLCLATTASLAQRAPTAGQLLQQAEPPKRLPSAEAPPTSIEERMGMPAGNGSRFQLKRVRLTGNQAFTEQQLLPLIQDGIGKTLSLGELDALTRRITDYYRSHGYLVARAYLPPQEIQDGTVTIAVLEGRIGEVVLNNPAGVASSALAPAQRIQAGDPIHNEELEGALLRLADLPGVAVTSTLRPGATVGTSDFLVDVAPGRVLTGSVDLSNFGNRYTAATLLGSSLYWNNPAGIGDQLSLRAQTGGSKFNYGRIGYQLPVGQSATRIGVALSRMHYKLGKEFAPLDAGGDATVASLYLLHPLLRSRDSNWYATLQYDDKRLEDRMDAASIESDKRVHELSVGIAGNFIDGLGGGGANNASLTYTAGRLDLDSVSAGIDALSARSEGSFGKWAGAFQRLQRLPANLTLFLNANGQWSDRNLDSSEKMFLGGAAGVRAYPQGEASGDSGYLLNVELRYPLGYGWEAVGFYDRGQVRINHSPWIGAADNQRTLAGYGIGASYVSASFSLSVYAAWKAGTGQPTSDVDRKPRVWAQAGYQF</sequence>
<dbReference type="Gene3D" id="3.10.20.310">
    <property type="entry name" value="membrane protein fhac"/>
    <property type="match status" value="1"/>
</dbReference>
<dbReference type="GO" id="GO:0009279">
    <property type="term" value="C:cell outer membrane"/>
    <property type="evidence" value="ECO:0007669"/>
    <property type="project" value="UniProtKB-SubCell"/>
</dbReference>
<dbReference type="InterPro" id="IPR034746">
    <property type="entry name" value="POTRA"/>
</dbReference>
<dbReference type="Gene3D" id="2.40.160.50">
    <property type="entry name" value="membrane protein fhac: a member of the omp85/tpsb transporter family"/>
    <property type="match status" value="1"/>
</dbReference>
<evidence type="ECO:0000313" key="12">
    <source>
        <dbReference type="EMBL" id="SSW70352.1"/>
    </source>
</evidence>
<dbReference type="PANTHER" id="PTHR34597">
    <property type="entry name" value="SLR1661 PROTEIN"/>
    <property type="match status" value="1"/>
</dbReference>
<dbReference type="Pfam" id="PF03865">
    <property type="entry name" value="ShlB"/>
    <property type="match status" value="1"/>
</dbReference>
<organism evidence="12 13">
    <name type="scientific">Achromobacter veterisilvae</name>
    <dbReference type="NCBI Taxonomy" id="2069367"/>
    <lineage>
        <taxon>Bacteria</taxon>
        <taxon>Pseudomonadati</taxon>
        <taxon>Pseudomonadota</taxon>
        <taxon>Betaproteobacteria</taxon>
        <taxon>Burkholderiales</taxon>
        <taxon>Alcaligenaceae</taxon>
        <taxon>Achromobacter</taxon>
    </lineage>
</organism>
<feature type="signal peptide" evidence="10">
    <location>
        <begin position="1"/>
        <end position="25"/>
    </location>
</feature>
<dbReference type="PANTHER" id="PTHR34597:SF1">
    <property type="entry name" value="HEME_HEMOPEXIN TRANSPORTER PROTEIN HUXB"/>
    <property type="match status" value="1"/>
</dbReference>
<keyword evidence="7" id="KW-0472">Membrane</keyword>
<gene>
    <name evidence="12" type="primary">hxuB_2</name>
    <name evidence="12" type="ORF">AVE30378_03983</name>
</gene>
<comment type="similarity">
    <text evidence="2">Belongs to the TPS (TC 1.B.20) family.</text>
</comment>
<keyword evidence="8" id="KW-0998">Cell outer membrane</keyword>
<evidence type="ECO:0000313" key="13">
    <source>
        <dbReference type="Proteomes" id="UP000289465"/>
    </source>
</evidence>
<dbReference type="InterPro" id="IPR005565">
    <property type="entry name" value="Hemolysn_activator_HlyB_C"/>
</dbReference>
<keyword evidence="4" id="KW-1134">Transmembrane beta strand</keyword>
<evidence type="ECO:0000256" key="4">
    <source>
        <dbReference type="ARBA" id="ARBA00022452"/>
    </source>
</evidence>